<dbReference type="InterPro" id="IPR011011">
    <property type="entry name" value="Znf_FYVE_PHD"/>
</dbReference>
<keyword evidence="2 4" id="KW-0863">Zinc-finger</keyword>
<evidence type="ECO:0000313" key="7">
    <source>
        <dbReference type="Proteomes" id="UP000015453"/>
    </source>
</evidence>
<evidence type="ECO:0000313" key="6">
    <source>
        <dbReference type="EMBL" id="EPS64479.1"/>
    </source>
</evidence>
<dbReference type="PANTHER" id="PTHR47162:SF10">
    <property type="entry name" value="METHYL-CPG-BINDING DOMAIN-CONTAINING PROTEIN 9 ISOFORM X1"/>
    <property type="match status" value="1"/>
</dbReference>
<dbReference type="GO" id="GO:0008270">
    <property type="term" value="F:zinc ion binding"/>
    <property type="evidence" value="ECO:0007669"/>
    <property type="project" value="UniProtKB-KW"/>
</dbReference>
<feature type="non-terminal residue" evidence="6">
    <location>
        <position position="94"/>
    </location>
</feature>
<keyword evidence="1" id="KW-0479">Metal-binding</keyword>
<dbReference type="EMBL" id="AUSU01004803">
    <property type="protein sequence ID" value="EPS64479.1"/>
    <property type="molecule type" value="Genomic_DNA"/>
</dbReference>
<dbReference type="PANTHER" id="PTHR47162">
    <property type="entry name" value="OS02G0192300 PROTEIN"/>
    <property type="match status" value="1"/>
</dbReference>
<feature type="domain" description="PHD-type" evidence="5">
    <location>
        <begin position="43"/>
        <end position="93"/>
    </location>
</feature>
<comment type="caution">
    <text evidence="6">The sequence shown here is derived from an EMBL/GenBank/DDBJ whole genome shotgun (WGS) entry which is preliminary data.</text>
</comment>
<dbReference type="SMART" id="SM00249">
    <property type="entry name" value="PHD"/>
    <property type="match status" value="1"/>
</dbReference>
<evidence type="ECO:0000256" key="2">
    <source>
        <dbReference type="ARBA" id="ARBA00022771"/>
    </source>
</evidence>
<dbReference type="OrthoDB" id="1903104at2759"/>
<evidence type="ECO:0000256" key="4">
    <source>
        <dbReference type="PROSITE-ProRule" id="PRU00146"/>
    </source>
</evidence>
<dbReference type="InterPro" id="IPR019787">
    <property type="entry name" value="Znf_PHD-finger"/>
</dbReference>
<dbReference type="InterPro" id="IPR019786">
    <property type="entry name" value="Zinc_finger_PHD-type_CS"/>
</dbReference>
<sequence>LARKIAEASSSNADEPCVDSVKARDDLLVSVFNTLLPRAPWEDGICKVCGMDKDDDNVLLCDKCDSEYHRYCLNPPLQKIPDGNWYCPSCVASG</sequence>
<reference evidence="6 7" key="1">
    <citation type="journal article" date="2013" name="BMC Genomics">
        <title>The miniature genome of a carnivorous plant Genlisea aurea contains a low number of genes and short non-coding sequences.</title>
        <authorList>
            <person name="Leushkin E.V."/>
            <person name="Sutormin R.A."/>
            <person name="Nabieva E.R."/>
            <person name="Penin A.A."/>
            <person name="Kondrashov A.S."/>
            <person name="Logacheva M.D."/>
        </authorList>
    </citation>
    <scope>NUCLEOTIDE SEQUENCE [LARGE SCALE GENOMIC DNA]</scope>
</reference>
<feature type="non-terminal residue" evidence="6">
    <location>
        <position position="1"/>
    </location>
</feature>
<name>S8CBZ7_9LAMI</name>
<dbReference type="SUPFAM" id="SSF57903">
    <property type="entry name" value="FYVE/PHD zinc finger"/>
    <property type="match status" value="1"/>
</dbReference>
<keyword evidence="7" id="KW-1185">Reference proteome</keyword>
<evidence type="ECO:0000256" key="3">
    <source>
        <dbReference type="ARBA" id="ARBA00022833"/>
    </source>
</evidence>
<evidence type="ECO:0000259" key="5">
    <source>
        <dbReference type="PROSITE" id="PS50016"/>
    </source>
</evidence>
<proteinExistence type="predicted"/>
<organism evidence="6 7">
    <name type="scientific">Genlisea aurea</name>
    <dbReference type="NCBI Taxonomy" id="192259"/>
    <lineage>
        <taxon>Eukaryota</taxon>
        <taxon>Viridiplantae</taxon>
        <taxon>Streptophyta</taxon>
        <taxon>Embryophyta</taxon>
        <taxon>Tracheophyta</taxon>
        <taxon>Spermatophyta</taxon>
        <taxon>Magnoliopsida</taxon>
        <taxon>eudicotyledons</taxon>
        <taxon>Gunneridae</taxon>
        <taxon>Pentapetalae</taxon>
        <taxon>asterids</taxon>
        <taxon>lamiids</taxon>
        <taxon>Lamiales</taxon>
        <taxon>Lentibulariaceae</taxon>
        <taxon>Genlisea</taxon>
    </lineage>
</organism>
<dbReference type="Proteomes" id="UP000015453">
    <property type="component" value="Unassembled WGS sequence"/>
</dbReference>
<gene>
    <name evidence="6" type="ORF">M569_10304</name>
</gene>
<dbReference type="Pfam" id="PF00628">
    <property type="entry name" value="PHD"/>
    <property type="match status" value="1"/>
</dbReference>
<dbReference type="InterPro" id="IPR001965">
    <property type="entry name" value="Znf_PHD"/>
</dbReference>
<accession>S8CBZ7</accession>
<evidence type="ECO:0000256" key="1">
    <source>
        <dbReference type="ARBA" id="ARBA00022723"/>
    </source>
</evidence>
<keyword evidence="3" id="KW-0862">Zinc</keyword>
<dbReference type="AlphaFoldDB" id="S8CBZ7"/>
<protein>
    <recommendedName>
        <fullName evidence="5">PHD-type domain-containing protein</fullName>
    </recommendedName>
</protein>
<dbReference type="PROSITE" id="PS01359">
    <property type="entry name" value="ZF_PHD_1"/>
    <property type="match status" value="1"/>
</dbReference>
<dbReference type="PROSITE" id="PS50016">
    <property type="entry name" value="ZF_PHD_2"/>
    <property type="match status" value="1"/>
</dbReference>
<dbReference type="Gene3D" id="3.30.40.10">
    <property type="entry name" value="Zinc/RING finger domain, C3HC4 (zinc finger)"/>
    <property type="match status" value="1"/>
</dbReference>
<dbReference type="InterPro" id="IPR013083">
    <property type="entry name" value="Znf_RING/FYVE/PHD"/>
</dbReference>